<protein>
    <recommendedName>
        <fullName evidence="9">Protein NRT1/ PTR FAMILY 1.2-like</fullName>
    </recommendedName>
</protein>
<feature type="transmembrane region" description="Helical" evidence="6">
    <location>
        <begin position="85"/>
        <end position="106"/>
    </location>
</feature>
<comment type="similarity">
    <text evidence="2">Belongs to the major facilitator superfamily. Proton-dependent oligopeptide transporter (POT/PTR) (TC 2.A.17) family.</text>
</comment>
<proteinExistence type="inferred from homology"/>
<evidence type="ECO:0000313" key="8">
    <source>
        <dbReference type="Proteomes" id="UP001314170"/>
    </source>
</evidence>
<evidence type="ECO:0000256" key="1">
    <source>
        <dbReference type="ARBA" id="ARBA00004141"/>
    </source>
</evidence>
<keyword evidence="8" id="KW-1185">Reference proteome</keyword>
<feature type="transmembrane region" description="Helical" evidence="6">
    <location>
        <begin position="559"/>
        <end position="582"/>
    </location>
</feature>
<feature type="transmembrane region" description="Helical" evidence="6">
    <location>
        <begin position="514"/>
        <end position="535"/>
    </location>
</feature>
<feature type="transmembrane region" description="Helical" evidence="6">
    <location>
        <begin position="162"/>
        <end position="188"/>
    </location>
</feature>
<feature type="transmembrane region" description="Helical" evidence="6">
    <location>
        <begin position="113"/>
        <end position="132"/>
    </location>
</feature>
<dbReference type="AlphaFoldDB" id="A0AAV1RMG5"/>
<feature type="transmembrane region" description="Helical" evidence="6">
    <location>
        <begin position="353"/>
        <end position="372"/>
    </location>
</feature>
<keyword evidence="4 6" id="KW-1133">Transmembrane helix</keyword>
<keyword evidence="3 6" id="KW-0812">Transmembrane</keyword>
<evidence type="ECO:0000256" key="4">
    <source>
        <dbReference type="ARBA" id="ARBA00022989"/>
    </source>
</evidence>
<evidence type="ECO:0000256" key="5">
    <source>
        <dbReference type="ARBA" id="ARBA00023136"/>
    </source>
</evidence>
<organism evidence="7 8">
    <name type="scientific">Dovyalis caffra</name>
    <dbReference type="NCBI Taxonomy" id="77055"/>
    <lineage>
        <taxon>Eukaryota</taxon>
        <taxon>Viridiplantae</taxon>
        <taxon>Streptophyta</taxon>
        <taxon>Embryophyta</taxon>
        <taxon>Tracheophyta</taxon>
        <taxon>Spermatophyta</taxon>
        <taxon>Magnoliopsida</taxon>
        <taxon>eudicotyledons</taxon>
        <taxon>Gunneridae</taxon>
        <taxon>Pentapetalae</taxon>
        <taxon>rosids</taxon>
        <taxon>fabids</taxon>
        <taxon>Malpighiales</taxon>
        <taxon>Salicaceae</taxon>
        <taxon>Flacourtieae</taxon>
        <taxon>Dovyalis</taxon>
    </lineage>
</organism>
<dbReference type="PANTHER" id="PTHR11654">
    <property type="entry name" value="OLIGOPEPTIDE TRANSPORTER-RELATED"/>
    <property type="match status" value="1"/>
</dbReference>
<name>A0AAV1RMG5_9ROSI</name>
<feature type="transmembrane region" description="Helical" evidence="6">
    <location>
        <begin position="234"/>
        <end position="254"/>
    </location>
</feature>
<dbReference type="GO" id="GO:0016020">
    <property type="term" value="C:membrane"/>
    <property type="evidence" value="ECO:0007669"/>
    <property type="project" value="UniProtKB-SubCell"/>
</dbReference>
<evidence type="ECO:0000256" key="3">
    <source>
        <dbReference type="ARBA" id="ARBA00022692"/>
    </source>
</evidence>
<evidence type="ECO:0000313" key="7">
    <source>
        <dbReference type="EMBL" id="CAK7337432.1"/>
    </source>
</evidence>
<sequence length="615" mass="68072">MPALALRTFQSVRWSTCPPNNVERMEIAVDEKQTTQEVTSKKGGLRTMPFIMANETFERVAGVGLQANMILYLRNEYNLSNASGAYILALWASISNFMPLPGAFLSDSYFGRYRVIAFSTVTTLLGMILLWFTALIPNARPPHCAQINGNMDDCVSPKPGQFFLLFSSFLLMAIGAGGIRPCSLAFGADQIDNPTNPKNKRTLQTFFNWYYASVGISIMIAVLAIVAIQDAAGWVVGFGVPVVLMLSSTIFFFLGSPQYIKVKSNKSLVSGFARVIVATWKNKNLALLPMDSAAWYYLKGSKLVAPTEKLRFLNKACVIRNPEKDLDYDGLAVDPWTLCTVRQVEELKAVIKVLPIWSSGIMIAVTINQFAFPLLQATTMDRHFIGSLKIPAGSYGVFGILTLTIWVAIYDRILVPYLAKFTNRPRGLSHKQRMGIGLVISCIATATAGAVENKRRATAFRQGLEDHPRAVVDMSANWLLPQHCLVGLGEAFSAIGQIEFFYSQFPKTMASIAMSLFALGFAVGNLVASLIIGIVDDVTKKGGKDSWVSNNLNRGHYDYYYWLLSLLSVVNFFYYLLCSWAFGSCEDKKIWDDEEATEEVEMHPAVGSPVRHVGL</sequence>
<feature type="transmembrane region" description="Helical" evidence="6">
    <location>
        <begin position="209"/>
        <end position="228"/>
    </location>
</feature>
<dbReference type="Proteomes" id="UP001314170">
    <property type="component" value="Unassembled WGS sequence"/>
</dbReference>
<dbReference type="InterPro" id="IPR036259">
    <property type="entry name" value="MFS_trans_sf"/>
</dbReference>
<dbReference type="GO" id="GO:0022857">
    <property type="term" value="F:transmembrane transporter activity"/>
    <property type="evidence" value="ECO:0007669"/>
    <property type="project" value="InterPro"/>
</dbReference>
<comment type="subcellular location">
    <subcellularLocation>
        <location evidence="1">Membrane</location>
        <topology evidence="1">Multi-pass membrane protein</topology>
    </subcellularLocation>
</comment>
<feature type="transmembrane region" description="Helical" evidence="6">
    <location>
        <begin position="434"/>
        <end position="451"/>
    </location>
</feature>
<evidence type="ECO:0000256" key="2">
    <source>
        <dbReference type="ARBA" id="ARBA00005982"/>
    </source>
</evidence>
<dbReference type="InterPro" id="IPR000109">
    <property type="entry name" value="POT_fam"/>
</dbReference>
<evidence type="ECO:0000256" key="6">
    <source>
        <dbReference type="SAM" id="Phobius"/>
    </source>
</evidence>
<dbReference type="Pfam" id="PF00854">
    <property type="entry name" value="PTR2"/>
    <property type="match status" value="1"/>
</dbReference>
<dbReference type="SUPFAM" id="SSF103473">
    <property type="entry name" value="MFS general substrate transporter"/>
    <property type="match status" value="1"/>
</dbReference>
<evidence type="ECO:0008006" key="9">
    <source>
        <dbReference type="Google" id="ProtNLM"/>
    </source>
</evidence>
<feature type="transmembrane region" description="Helical" evidence="6">
    <location>
        <begin position="392"/>
        <end position="413"/>
    </location>
</feature>
<dbReference type="Gene3D" id="1.20.1250.20">
    <property type="entry name" value="MFS general substrate transporter like domains"/>
    <property type="match status" value="1"/>
</dbReference>
<reference evidence="7 8" key="1">
    <citation type="submission" date="2024-01" db="EMBL/GenBank/DDBJ databases">
        <authorList>
            <person name="Waweru B."/>
        </authorList>
    </citation>
    <scope>NUCLEOTIDE SEQUENCE [LARGE SCALE GENOMIC DNA]</scope>
</reference>
<gene>
    <name evidence="7" type="ORF">DCAF_LOCUS12466</name>
</gene>
<dbReference type="CDD" id="cd17416">
    <property type="entry name" value="MFS_NPF1_2"/>
    <property type="match status" value="1"/>
</dbReference>
<comment type="caution">
    <text evidence="7">The sequence shown here is derived from an EMBL/GenBank/DDBJ whole genome shotgun (WGS) entry which is preliminary data.</text>
</comment>
<keyword evidence="5 6" id="KW-0472">Membrane</keyword>
<dbReference type="EMBL" id="CAWUPB010001087">
    <property type="protein sequence ID" value="CAK7337432.1"/>
    <property type="molecule type" value="Genomic_DNA"/>
</dbReference>
<accession>A0AAV1RMG5</accession>